<reference evidence="2 3" key="1">
    <citation type="journal article" date="2012" name="G3 (Bethesda)">
        <title>Pichia sorbitophila, an interspecies yeast hybrid reveals early steps of genome resolution following polyploidization.</title>
        <authorList>
            <person name="Leh Louis V."/>
            <person name="Despons L."/>
            <person name="Friedrich A."/>
            <person name="Martin T."/>
            <person name="Durrens P."/>
            <person name="Casaregola S."/>
            <person name="Neuveglise C."/>
            <person name="Fairhead C."/>
            <person name="Marck C."/>
            <person name="Cruz J.A."/>
            <person name="Straub M.L."/>
            <person name="Kugler V."/>
            <person name="Sacerdot C."/>
            <person name="Uzunov Z."/>
            <person name="Thierry A."/>
            <person name="Weiss S."/>
            <person name="Bleykasten C."/>
            <person name="De Montigny J."/>
            <person name="Jacques N."/>
            <person name="Jung P."/>
            <person name="Lemaire M."/>
            <person name="Mallet S."/>
            <person name="Morel G."/>
            <person name="Richard G.F."/>
            <person name="Sarkar A."/>
            <person name="Savel G."/>
            <person name="Schacherer J."/>
            <person name="Seret M.L."/>
            <person name="Talla E."/>
            <person name="Samson G."/>
            <person name="Jubin C."/>
            <person name="Poulain J."/>
            <person name="Vacherie B."/>
            <person name="Barbe V."/>
            <person name="Pelletier E."/>
            <person name="Sherman D.J."/>
            <person name="Westhof E."/>
            <person name="Weissenbach J."/>
            <person name="Baret P.V."/>
            <person name="Wincker P."/>
            <person name="Gaillardin C."/>
            <person name="Dujon B."/>
            <person name="Souciet J.L."/>
        </authorList>
    </citation>
    <scope>NUCLEOTIDE SEQUENCE [LARGE SCALE GENOMIC DNA]</scope>
    <source>
        <strain evidence="3">ATCC MYA-4447 / BCRC 22081 / CBS 7064 / NBRC 10061 / NRRL Y-12695</strain>
    </source>
</reference>
<dbReference type="Proteomes" id="UP000005222">
    <property type="component" value="Chromosome M"/>
</dbReference>
<gene>
    <name evidence="2" type="primary">Piso0_005535</name>
    <name evidence="2" type="ORF">GNLVRS01_PISO0M16820g</name>
</gene>
<dbReference type="EMBL" id="FO082047">
    <property type="protein sequence ID" value="CCE85898.1"/>
    <property type="molecule type" value="Genomic_DNA"/>
</dbReference>
<organism evidence="2 3">
    <name type="scientific">Pichia sorbitophila (strain ATCC MYA-4447 / BCRC 22081 / CBS 7064 / NBRC 10061 / NRRL Y-12695)</name>
    <name type="common">Hybrid yeast</name>
    <dbReference type="NCBI Taxonomy" id="559304"/>
    <lineage>
        <taxon>Eukaryota</taxon>
        <taxon>Fungi</taxon>
        <taxon>Dikarya</taxon>
        <taxon>Ascomycota</taxon>
        <taxon>Saccharomycotina</taxon>
        <taxon>Pichiomycetes</taxon>
        <taxon>Debaryomycetaceae</taxon>
        <taxon>Millerozyma</taxon>
    </lineage>
</organism>
<protein>
    <submittedName>
        <fullName evidence="2">Piso0_005535 protein</fullName>
    </submittedName>
</protein>
<proteinExistence type="predicted"/>
<dbReference type="AlphaFoldDB" id="G8Y287"/>
<evidence type="ECO:0000256" key="1">
    <source>
        <dbReference type="SAM" id="Phobius"/>
    </source>
</evidence>
<accession>G8Y287</accession>
<keyword evidence="1" id="KW-1133">Transmembrane helix</keyword>
<sequence length="93" mass="10890">MTSGPPFSHRLVVGTFAVFAGAYVVWRTGKDFEFVKFEPHSEEEIERRQREKVPFSIHQLESRTLDYTPEAKERLKEYLAQQNKENGSESQKK</sequence>
<dbReference type="InParanoid" id="G8Y287"/>
<feature type="transmembrane region" description="Helical" evidence="1">
    <location>
        <begin position="6"/>
        <end position="26"/>
    </location>
</feature>
<name>G8Y287_PICSO</name>
<evidence type="ECO:0000313" key="3">
    <source>
        <dbReference type="Proteomes" id="UP000005222"/>
    </source>
</evidence>
<dbReference type="eggNOG" id="ENOG502RQAW">
    <property type="taxonomic scope" value="Eukaryota"/>
</dbReference>
<keyword evidence="1" id="KW-0472">Membrane</keyword>
<keyword evidence="3" id="KW-1185">Reference proteome</keyword>
<dbReference type="OrthoDB" id="4084571at2759"/>
<evidence type="ECO:0000313" key="2">
    <source>
        <dbReference type="EMBL" id="CCE85898.1"/>
    </source>
</evidence>
<keyword evidence="1" id="KW-0812">Transmembrane</keyword>
<dbReference type="HOGENOM" id="CLU_183907_0_0_1"/>